<sequence>MRGQLFIAVLLNSYCHQLISDGYGAPPRLDQLSSAKSTYSAYDISSLKSSGNNVIPAGGFMTMTGTDIYHSPARVPQRSNVETGSQSVANVVETFSRLNMPPNNVNDVSTTKTASNGEIPYRSSLMSTMGSPQKKPSHEPFSRANINRVSLTKRFFNNSSAVIEKPRTVWNPPSMAVRRTTSSMHYWSPMSPSASAIVRRKSTNTDNRCWHCPPRVSAVTTAMSTSCSSSLSLFGRPLTLHAIKNRRLTLASTDELTNNINTDLSTEGSDTETHAYSIF</sequence>
<protein>
    <submittedName>
        <fullName evidence="1">Uncharacterized protein</fullName>
    </submittedName>
</protein>
<reference evidence="1 2" key="1">
    <citation type="submission" date="2024-08" db="EMBL/GenBank/DDBJ databases">
        <title>Gnathostoma spinigerum genome.</title>
        <authorList>
            <person name="Gonzalez-Bertolin B."/>
            <person name="Monzon S."/>
            <person name="Zaballos A."/>
            <person name="Jimenez P."/>
            <person name="Dekumyoy P."/>
            <person name="Varona S."/>
            <person name="Cuesta I."/>
            <person name="Sumanam S."/>
            <person name="Adisakwattana P."/>
            <person name="Gasser R.B."/>
            <person name="Hernandez-Gonzalez A."/>
            <person name="Young N.D."/>
            <person name="Perteguer M.J."/>
        </authorList>
    </citation>
    <scope>NUCLEOTIDE SEQUENCE [LARGE SCALE GENOMIC DNA]</scope>
    <source>
        <strain evidence="1">AL3</strain>
        <tissue evidence="1">Liver</tissue>
    </source>
</reference>
<organism evidence="1 2">
    <name type="scientific">Gnathostoma spinigerum</name>
    <dbReference type="NCBI Taxonomy" id="75299"/>
    <lineage>
        <taxon>Eukaryota</taxon>
        <taxon>Metazoa</taxon>
        <taxon>Ecdysozoa</taxon>
        <taxon>Nematoda</taxon>
        <taxon>Chromadorea</taxon>
        <taxon>Rhabditida</taxon>
        <taxon>Spirurina</taxon>
        <taxon>Gnathostomatomorpha</taxon>
        <taxon>Gnathostomatoidea</taxon>
        <taxon>Gnathostomatidae</taxon>
        <taxon>Gnathostoma</taxon>
    </lineage>
</organism>
<gene>
    <name evidence="1" type="ORF">AB6A40_002146</name>
</gene>
<dbReference type="Proteomes" id="UP001608902">
    <property type="component" value="Unassembled WGS sequence"/>
</dbReference>
<proteinExistence type="predicted"/>
<evidence type="ECO:0000313" key="1">
    <source>
        <dbReference type="EMBL" id="MFH4975437.1"/>
    </source>
</evidence>
<keyword evidence="2" id="KW-1185">Reference proteome</keyword>
<evidence type="ECO:0000313" key="2">
    <source>
        <dbReference type="Proteomes" id="UP001608902"/>
    </source>
</evidence>
<dbReference type="AlphaFoldDB" id="A0ABD6EFI4"/>
<accession>A0ABD6EFI4</accession>
<dbReference type="EMBL" id="JBGFUD010000903">
    <property type="protein sequence ID" value="MFH4975437.1"/>
    <property type="molecule type" value="Genomic_DNA"/>
</dbReference>
<comment type="caution">
    <text evidence="1">The sequence shown here is derived from an EMBL/GenBank/DDBJ whole genome shotgun (WGS) entry which is preliminary data.</text>
</comment>
<name>A0ABD6EFI4_9BILA</name>